<dbReference type="GO" id="GO:0033185">
    <property type="term" value="C:dolichol-phosphate-mannose synthase complex"/>
    <property type="evidence" value="ECO:0007669"/>
    <property type="project" value="TreeGrafter"/>
</dbReference>
<dbReference type="InterPro" id="IPR009914">
    <property type="entry name" value="DPM2"/>
</dbReference>
<reference evidence="12" key="1">
    <citation type="submission" date="2025-08" db="UniProtKB">
        <authorList>
            <consortium name="RefSeq"/>
        </authorList>
    </citation>
    <scope>IDENTIFICATION</scope>
    <source>
        <tissue evidence="12">Whole organism</tissue>
    </source>
</reference>
<keyword evidence="6 10" id="KW-1133">Transmembrane helix</keyword>
<name>A0A9C6X8Z4_FRAOC</name>
<dbReference type="Proteomes" id="UP000504606">
    <property type="component" value="Unplaced"/>
</dbReference>
<proteinExistence type="inferred from homology"/>
<dbReference type="PANTHER" id="PTHR15039">
    <property type="entry name" value="DOLICHOL PHOSPHATE-MANNOSE BIOSYNTHESIS REGULATORY PROTEIN"/>
    <property type="match status" value="1"/>
</dbReference>
<sequence>MNDTTLGCLLIVLSVGFGIYYTAWVIGLPFFEADHFIHNLFPSVHFALLIPALMGLAFIGSLIVFCFIELKAASSASKKR</sequence>
<keyword evidence="11" id="KW-1185">Reference proteome</keyword>
<dbReference type="GO" id="GO:0030234">
    <property type="term" value="F:enzyme regulator activity"/>
    <property type="evidence" value="ECO:0007669"/>
    <property type="project" value="UniProtKB-UniRule"/>
</dbReference>
<evidence type="ECO:0000313" key="12">
    <source>
        <dbReference type="RefSeq" id="XP_052131242.1"/>
    </source>
</evidence>
<dbReference type="OrthoDB" id="311279at2759"/>
<evidence type="ECO:0000256" key="4">
    <source>
        <dbReference type="ARBA" id="ARBA00022692"/>
    </source>
</evidence>
<dbReference type="GO" id="GO:0006506">
    <property type="term" value="P:GPI anchor biosynthetic process"/>
    <property type="evidence" value="ECO:0007669"/>
    <property type="project" value="TreeGrafter"/>
</dbReference>
<comment type="subcellular location">
    <subcellularLocation>
        <location evidence="1 10">Endoplasmic reticulum membrane</location>
        <topology evidence="1 10">Multi-pass membrane protein</topology>
    </subcellularLocation>
</comment>
<evidence type="ECO:0000256" key="9">
    <source>
        <dbReference type="ARBA" id="ARBA00046896"/>
    </source>
</evidence>
<dbReference type="GeneID" id="127751556"/>
<evidence type="ECO:0000256" key="2">
    <source>
        <dbReference type="ARBA" id="ARBA00005478"/>
    </source>
</evidence>
<protein>
    <recommendedName>
        <fullName evidence="3 10">Dolichol phosphate-mannose biosynthesis regulatory protein</fullName>
    </recommendedName>
</protein>
<evidence type="ECO:0000256" key="1">
    <source>
        <dbReference type="ARBA" id="ARBA00004477"/>
    </source>
</evidence>
<accession>A0A9C6X8Z4</accession>
<keyword evidence="4 10" id="KW-0812">Transmembrane</keyword>
<evidence type="ECO:0000256" key="10">
    <source>
        <dbReference type="RuleBase" id="RU365084"/>
    </source>
</evidence>
<dbReference type="GO" id="GO:0180047">
    <property type="term" value="P:dolichol phosphate mannose biosynthetic process"/>
    <property type="evidence" value="ECO:0007669"/>
    <property type="project" value="InterPro"/>
</dbReference>
<evidence type="ECO:0000256" key="3">
    <source>
        <dbReference type="ARBA" id="ARBA00018157"/>
    </source>
</evidence>
<dbReference type="GO" id="GO:0005789">
    <property type="term" value="C:endoplasmic reticulum membrane"/>
    <property type="evidence" value="ECO:0007669"/>
    <property type="project" value="UniProtKB-SubCell"/>
</dbReference>
<gene>
    <name evidence="12" type="primary">LOC127751556</name>
</gene>
<dbReference type="Pfam" id="PF07297">
    <property type="entry name" value="DPM2"/>
    <property type="match status" value="1"/>
</dbReference>
<comment type="subunit">
    <text evidence="9">Component of the dolichol-phosphate mannose (DPM) synthase complex composed of DPM1, DPM2 and DPM3; in the complex interacts directly with DPM3. Component of the glycosylphosphatidylinositol-N-acetylglucosaminyltransferase (GPI-GnT) complex composed at least by PIGA, PIGC, PIGH, PIGP, PIGQ, PIGY and DPM2. Interacts with PIGA, PIGC and PIGQ.</text>
</comment>
<dbReference type="KEGG" id="foc:127751556"/>
<dbReference type="RefSeq" id="XP_052131242.1">
    <property type="nucleotide sequence ID" value="XM_052275282.1"/>
</dbReference>
<comment type="function">
    <text evidence="10">Regulatory subunit of the dolichol-phosphate mannose (DPM) synthase complex; essential for the ER localization.</text>
</comment>
<feature type="transmembrane region" description="Helical" evidence="10">
    <location>
        <begin position="7"/>
        <end position="26"/>
    </location>
</feature>
<feature type="transmembrane region" description="Helical" evidence="10">
    <location>
        <begin position="46"/>
        <end position="70"/>
    </location>
</feature>
<organism evidence="11 12">
    <name type="scientific">Frankliniella occidentalis</name>
    <name type="common">Western flower thrips</name>
    <name type="synonym">Euthrips occidentalis</name>
    <dbReference type="NCBI Taxonomy" id="133901"/>
    <lineage>
        <taxon>Eukaryota</taxon>
        <taxon>Metazoa</taxon>
        <taxon>Ecdysozoa</taxon>
        <taxon>Arthropoda</taxon>
        <taxon>Hexapoda</taxon>
        <taxon>Insecta</taxon>
        <taxon>Pterygota</taxon>
        <taxon>Neoptera</taxon>
        <taxon>Paraneoptera</taxon>
        <taxon>Thysanoptera</taxon>
        <taxon>Terebrantia</taxon>
        <taxon>Thripoidea</taxon>
        <taxon>Thripidae</taxon>
        <taxon>Frankliniella</taxon>
    </lineage>
</organism>
<comment type="pathway">
    <text evidence="10">Protein modification; protein glycosylation.</text>
</comment>
<keyword evidence="5 10" id="KW-0256">Endoplasmic reticulum</keyword>
<evidence type="ECO:0000256" key="7">
    <source>
        <dbReference type="ARBA" id="ARBA00023136"/>
    </source>
</evidence>
<evidence type="ECO:0000256" key="6">
    <source>
        <dbReference type="ARBA" id="ARBA00022989"/>
    </source>
</evidence>
<keyword evidence="7 10" id="KW-0472">Membrane</keyword>
<comment type="similarity">
    <text evidence="2 10">Belongs to the DPM2 family.</text>
</comment>
<comment type="function">
    <text evidence="8">Regulates the biosynthesis of dolichol phosphate-mannose. Regulatory subunit of the dolichol-phosphate mannose (DPM) synthase complex; essential for the ER localization and stable expression of DPM1. Part of the glycosylphosphatidylinositol-N-acetylglucosaminyltransferase (GPI-GnT) complex that catalyzes the transfer of N-acetylglucosamine from UDP-N-acetylglucosamine to phosphatidylinositol and participates in the first step of GPI biosynthesis. May act by regulating the GPI-GNT complex.</text>
</comment>
<dbReference type="AlphaFoldDB" id="A0A9C6X8Z4"/>
<evidence type="ECO:0000256" key="5">
    <source>
        <dbReference type="ARBA" id="ARBA00022824"/>
    </source>
</evidence>
<evidence type="ECO:0000313" key="11">
    <source>
        <dbReference type="Proteomes" id="UP000504606"/>
    </source>
</evidence>
<dbReference type="PANTHER" id="PTHR15039:SF11">
    <property type="entry name" value="DOLICHOL PHOSPHATE-MANNOSE BIOSYNTHESIS REGULATORY PROTEIN"/>
    <property type="match status" value="1"/>
</dbReference>
<evidence type="ECO:0000256" key="8">
    <source>
        <dbReference type="ARBA" id="ARBA00045174"/>
    </source>
</evidence>